<dbReference type="Gene3D" id="1.20.58.1030">
    <property type="match status" value="1"/>
</dbReference>
<proteinExistence type="inferred from homology"/>
<dbReference type="InterPro" id="IPR008591">
    <property type="entry name" value="GINS_Sld5"/>
</dbReference>
<keyword evidence="1" id="KW-0539">Nucleus</keyword>
<dbReference type="AlphaFoldDB" id="J7G3P0"/>
<dbReference type="EMBL" id="CP003682">
    <property type="protein sequence ID" value="AFP65684.1"/>
    <property type="molecule type" value="Genomic_DNA"/>
</dbReference>
<dbReference type="PANTHER" id="PTHR21206:SF0">
    <property type="entry name" value="DNA REPLICATION COMPLEX GINS PROTEIN SLD5"/>
    <property type="match status" value="1"/>
</dbReference>
<dbReference type="GO" id="GO:0000727">
    <property type="term" value="P:double-strand break repair via break-induced replication"/>
    <property type="evidence" value="ECO:0007669"/>
    <property type="project" value="TreeGrafter"/>
</dbReference>
<dbReference type="PIRSF" id="PIRSF007764">
    <property type="entry name" value="Sld5"/>
    <property type="match status" value="1"/>
</dbReference>
<dbReference type="PANTHER" id="PTHR21206">
    <property type="entry name" value="SLD5 PROTEIN"/>
    <property type="match status" value="1"/>
</dbReference>
<organism evidence="2 3">
    <name type="scientific">Chroomonas mesostigmatica CCMP1168</name>
    <dbReference type="NCBI Taxonomy" id="1195612"/>
    <lineage>
        <taxon>Eukaryota</taxon>
        <taxon>Cryptophyceae</taxon>
        <taxon>Pyrenomonadales</taxon>
        <taxon>Chroomonadaceae</taxon>
        <taxon>Chroomonas</taxon>
    </lineage>
</organism>
<evidence type="ECO:0000256" key="1">
    <source>
        <dbReference type="PIRNR" id="PIRNR007764"/>
    </source>
</evidence>
<sequence length="204" mass="25119">MKIPSVLNKFQTLLSNEEYTHELLPYNFSIVFFFHELVHYKFYLLSKKNIFSPYFDYFDQLKKMELDRIIYLLKNYHKIRISKIEKNFVFKHNGKKFFNLMSLPEKIYTRAYNFFFLKNIESFFSHFDSPKIKNKFRFTKRIFNENGIETKDFYVFFQILNKKIFQKKKKNLFYSLSVSYKTEIYCMKFSSVRRLVFSGIIFLV</sequence>
<dbReference type="GO" id="GO:0000811">
    <property type="term" value="C:GINS complex"/>
    <property type="evidence" value="ECO:0007669"/>
    <property type="project" value="UniProtKB-UniRule"/>
</dbReference>
<geneLocation type="nucleomorph" evidence="2"/>
<gene>
    <name evidence="2" type="ORF">CMESO_543</name>
</gene>
<dbReference type="GO" id="GO:0006261">
    <property type="term" value="P:DNA-templated DNA replication"/>
    <property type="evidence" value="ECO:0007669"/>
    <property type="project" value="InterPro"/>
</dbReference>
<comment type="similarity">
    <text evidence="1">Belongs to the GINS4/SLD5 family.</text>
</comment>
<dbReference type="InterPro" id="IPR036224">
    <property type="entry name" value="GINS_bundle-like_dom_sf"/>
</dbReference>
<comment type="subcellular location">
    <subcellularLocation>
        <location evidence="1">Nucleus</location>
    </subcellularLocation>
</comment>
<keyword evidence="2" id="KW-0542">Nucleomorph</keyword>
<dbReference type="Proteomes" id="UP000243348">
    <property type="component" value="Nucleomorph 3"/>
</dbReference>
<comment type="function">
    <text evidence="1">The GINS complex plays an essential role in the initiation of DNA replication.</text>
</comment>
<dbReference type="SUPFAM" id="SSF158573">
    <property type="entry name" value="GINS helical bundle-like"/>
    <property type="match status" value="1"/>
</dbReference>
<evidence type="ECO:0000313" key="3">
    <source>
        <dbReference type="Proteomes" id="UP000243348"/>
    </source>
</evidence>
<name>J7G3P0_9CRYP</name>
<reference evidence="2 3" key="1">
    <citation type="journal article" date="2012" name="Genome Biol. Evol.">
        <title>Nucleomorph genome sequence of the cryptophyte alga Chroomonas mesostigmatica CCMP1168 reveals lineage-specific gene loss and genome complexity.</title>
        <authorList>
            <person name="Moore C.E."/>
            <person name="Curtis B."/>
            <person name="Mills T."/>
            <person name="Tanifuji G."/>
            <person name="Archibald J.M."/>
        </authorList>
    </citation>
    <scope>NUCLEOTIDE SEQUENCE [LARGE SCALE GENOMIC DNA]</scope>
    <source>
        <strain evidence="2 3">CCMP1168</strain>
    </source>
</reference>
<evidence type="ECO:0000313" key="2">
    <source>
        <dbReference type="EMBL" id="AFP65684.1"/>
    </source>
</evidence>
<keyword evidence="1" id="KW-0235">DNA replication</keyword>
<accession>J7G3P0</accession>
<protein>
    <recommendedName>
        <fullName evidence="1">DNA replication complex GINS protein SLD5</fullName>
    </recommendedName>
</protein>